<dbReference type="Proteomes" id="UP000239415">
    <property type="component" value="Unassembled WGS sequence"/>
</dbReference>
<dbReference type="SUPFAM" id="SSF53098">
    <property type="entry name" value="Ribonuclease H-like"/>
    <property type="match status" value="1"/>
</dbReference>
<comment type="caution">
    <text evidence="1">The sequence shown here is derived from an EMBL/GenBank/DDBJ whole genome shotgun (WGS) entry which is preliminary data.</text>
</comment>
<proteinExistence type="predicted"/>
<organism evidence="1 2">
    <name type="scientific">Actinoplanes italicus</name>
    <dbReference type="NCBI Taxonomy" id="113567"/>
    <lineage>
        <taxon>Bacteria</taxon>
        <taxon>Bacillati</taxon>
        <taxon>Actinomycetota</taxon>
        <taxon>Actinomycetes</taxon>
        <taxon>Micromonosporales</taxon>
        <taxon>Micromonosporaceae</taxon>
        <taxon>Actinoplanes</taxon>
    </lineage>
</organism>
<dbReference type="InterPro" id="IPR012337">
    <property type="entry name" value="RNaseH-like_sf"/>
</dbReference>
<sequence>MQWPPGDEEPSDYWLSDLPADTTMPDLVHLAKSRWRTEHDYRKLKIGLGLGLGLEDIEGRFWIGWHRHVTTTAQLFLTQLRLADRKAAGQP</sequence>
<accession>A0A2T0JX49</accession>
<dbReference type="EMBL" id="PVMZ01000027">
    <property type="protein sequence ID" value="PRX12579.1"/>
    <property type="molecule type" value="Genomic_DNA"/>
</dbReference>
<name>A0A2T0JX49_9ACTN</name>
<keyword evidence="2" id="KW-1185">Reference proteome</keyword>
<protein>
    <recommendedName>
        <fullName evidence="3">DDE family transposase</fullName>
    </recommendedName>
</protein>
<evidence type="ECO:0000313" key="2">
    <source>
        <dbReference type="Proteomes" id="UP000239415"/>
    </source>
</evidence>
<gene>
    <name evidence="1" type="ORF">CLV67_1272</name>
</gene>
<reference evidence="1 2" key="1">
    <citation type="submission" date="2018-03" db="EMBL/GenBank/DDBJ databases">
        <title>Genomic Encyclopedia of Archaeal and Bacterial Type Strains, Phase II (KMG-II): from individual species to whole genera.</title>
        <authorList>
            <person name="Goeker M."/>
        </authorList>
    </citation>
    <scope>NUCLEOTIDE SEQUENCE [LARGE SCALE GENOMIC DNA]</scope>
    <source>
        <strain evidence="1 2">DSM 43146</strain>
    </source>
</reference>
<evidence type="ECO:0000313" key="1">
    <source>
        <dbReference type="EMBL" id="PRX12579.1"/>
    </source>
</evidence>
<dbReference type="AlphaFoldDB" id="A0A2T0JX49"/>
<evidence type="ECO:0008006" key="3">
    <source>
        <dbReference type="Google" id="ProtNLM"/>
    </source>
</evidence>